<keyword evidence="3" id="KW-1185">Reference proteome</keyword>
<evidence type="ECO:0000259" key="1">
    <source>
        <dbReference type="PROSITE" id="PS50075"/>
    </source>
</evidence>
<reference evidence="2" key="1">
    <citation type="submission" date="2022-01" db="EMBL/GenBank/DDBJ databases">
        <title>Nocardioidaceae gen. sp. A5X3R13.</title>
        <authorList>
            <person name="Lopez Marin M.A."/>
            <person name="Uhlik O."/>
        </authorList>
    </citation>
    <scope>NUCLEOTIDE SEQUENCE</scope>
    <source>
        <strain evidence="2">A5X3R13</strain>
    </source>
</reference>
<dbReference type="NCBIfam" id="TIGR01733">
    <property type="entry name" value="AA-adenyl-dom"/>
    <property type="match status" value="1"/>
</dbReference>
<dbReference type="SUPFAM" id="SSF47336">
    <property type="entry name" value="ACP-like"/>
    <property type="match status" value="1"/>
</dbReference>
<dbReference type="InterPro" id="IPR010071">
    <property type="entry name" value="AA_adenyl_dom"/>
</dbReference>
<dbReference type="SUPFAM" id="SSF56801">
    <property type="entry name" value="Acetyl-CoA synthetase-like"/>
    <property type="match status" value="1"/>
</dbReference>
<organism evidence="2 3">
    <name type="scientific">Solicola gregarius</name>
    <dbReference type="NCBI Taxonomy" id="2908642"/>
    <lineage>
        <taxon>Bacteria</taxon>
        <taxon>Bacillati</taxon>
        <taxon>Actinomycetota</taxon>
        <taxon>Actinomycetes</taxon>
        <taxon>Propionibacteriales</taxon>
        <taxon>Nocardioidaceae</taxon>
        <taxon>Solicola</taxon>
    </lineage>
</organism>
<dbReference type="Pfam" id="PF00550">
    <property type="entry name" value="PP-binding"/>
    <property type="match status" value="1"/>
</dbReference>
<dbReference type="InterPro" id="IPR029058">
    <property type="entry name" value="AB_hydrolase_fold"/>
</dbReference>
<dbReference type="PANTHER" id="PTHR45527">
    <property type="entry name" value="NONRIBOSOMAL PEPTIDE SYNTHETASE"/>
    <property type="match status" value="1"/>
</dbReference>
<dbReference type="GO" id="GO:0031177">
    <property type="term" value="F:phosphopantetheine binding"/>
    <property type="evidence" value="ECO:0007669"/>
    <property type="project" value="TreeGrafter"/>
</dbReference>
<dbReference type="GO" id="GO:0043041">
    <property type="term" value="P:amino acid activation for nonribosomal peptide biosynthetic process"/>
    <property type="evidence" value="ECO:0007669"/>
    <property type="project" value="TreeGrafter"/>
</dbReference>
<feature type="domain" description="Carrier" evidence="1">
    <location>
        <begin position="505"/>
        <end position="579"/>
    </location>
</feature>
<dbReference type="AlphaFoldDB" id="A0AA46TED3"/>
<dbReference type="InterPro" id="IPR000873">
    <property type="entry name" value="AMP-dep_synth/lig_dom"/>
</dbReference>
<proteinExistence type="predicted"/>
<dbReference type="RefSeq" id="WP_271632270.1">
    <property type="nucleotide sequence ID" value="NZ_CP094970.1"/>
</dbReference>
<dbReference type="Gene3D" id="2.30.38.10">
    <property type="entry name" value="Luciferase, Domain 3"/>
    <property type="match status" value="1"/>
</dbReference>
<dbReference type="Pfam" id="PF13193">
    <property type="entry name" value="AMP-binding_C"/>
    <property type="match status" value="1"/>
</dbReference>
<protein>
    <submittedName>
        <fullName evidence="2">Non-ribosomal peptide synthetase</fullName>
    </submittedName>
</protein>
<dbReference type="PROSITE" id="PS50075">
    <property type="entry name" value="CARRIER"/>
    <property type="match status" value="1"/>
</dbReference>
<dbReference type="InterPro" id="IPR036736">
    <property type="entry name" value="ACP-like_sf"/>
</dbReference>
<dbReference type="Proteomes" id="UP001164390">
    <property type="component" value="Chromosome"/>
</dbReference>
<dbReference type="GO" id="GO:0044550">
    <property type="term" value="P:secondary metabolite biosynthetic process"/>
    <property type="evidence" value="ECO:0007669"/>
    <property type="project" value="TreeGrafter"/>
</dbReference>
<dbReference type="GO" id="GO:0005737">
    <property type="term" value="C:cytoplasm"/>
    <property type="evidence" value="ECO:0007669"/>
    <property type="project" value="TreeGrafter"/>
</dbReference>
<dbReference type="Pfam" id="PF00501">
    <property type="entry name" value="AMP-binding"/>
    <property type="match status" value="1"/>
</dbReference>
<dbReference type="InterPro" id="IPR009081">
    <property type="entry name" value="PP-bd_ACP"/>
</dbReference>
<accession>A0AA46TED3</accession>
<dbReference type="EMBL" id="CP094970">
    <property type="protein sequence ID" value="UYM03648.1"/>
    <property type="molecule type" value="Genomic_DNA"/>
</dbReference>
<dbReference type="KEGG" id="sgrg:L0C25_13925"/>
<dbReference type="InterPro" id="IPR045851">
    <property type="entry name" value="AMP-bd_C_sf"/>
</dbReference>
<name>A0AA46TED3_9ACTN</name>
<gene>
    <name evidence="2" type="ORF">L0C25_13925</name>
</gene>
<dbReference type="Gene3D" id="3.30.300.30">
    <property type="match status" value="1"/>
</dbReference>
<evidence type="ECO:0000313" key="2">
    <source>
        <dbReference type="EMBL" id="UYM03648.1"/>
    </source>
</evidence>
<dbReference type="InterPro" id="IPR025110">
    <property type="entry name" value="AMP-bd_C"/>
</dbReference>
<dbReference type="Gene3D" id="3.40.50.1820">
    <property type="entry name" value="alpha/beta hydrolase"/>
    <property type="match status" value="1"/>
</dbReference>
<sequence>MAGRREREVEVNGGDVVRDVIHYRVGHWVRRTPDSPAIVDGDTVLSYAELDARAASVAARLASDGVAIEDSVAVQIPRGHRAAVAFLGVLKAGARYVPVDPSYPPDRQRFMCDDSDSARTVTEEYVDAAVAEPAPEPRHEVVGSNAAYAVYTSGSTGSPKGVIVEHRNVCAFLDEPRLGVRPGETVAQNVSISFDVATFEIWGALCNGACLVILAGGRSIAELAADIRRVRPDWMFLTAGVFHLMVDHDLDALASVGTLQAGGDVLAPSQWMRASAATRRGLFNAYGPSETTVYSALYRADPSEQLGTSVPIGFPPVGERLALGGGGDPQQGTGEILIGGAGVSRGYHRRPRLTAERFVPDPDSPYAGARRYRSGDLGSVDADGAYRMHGRIDRQVKVRGYRIELAEIESVLCAHPDVRQAAAVTFDVGAEKRLGLFASPSRPGAVSSTELRSWLRDALPAYMIPAHVQVIDDIPLDGNGKVHRAALPSPWTRRVDVTGLGPPARPSSALEQQLCELWADTLQIDEVGVDDNYFLLGGDSLRSISLLANLTELGFAVTADEFVAHQSVGELAGLLGAGADQETAAS</sequence>
<dbReference type="Gene3D" id="3.40.50.980">
    <property type="match status" value="2"/>
</dbReference>
<dbReference type="PANTHER" id="PTHR45527:SF1">
    <property type="entry name" value="FATTY ACID SYNTHASE"/>
    <property type="match status" value="1"/>
</dbReference>
<evidence type="ECO:0000313" key="3">
    <source>
        <dbReference type="Proteomes" id="UP001164390"/>
    </source>
</evidence>